<protein>
    <recommendedName>
        <fullName evidence="4">Signal transduction histidine kinase subgroup 3 dimerisation and phosphoacceptor domain-containing protein</fullName>
    </recommendedName>
</protein>
<gene>
    <name evidence="2" type="ORF">VSS37_13190</name>
</gene>
<evidence type="ECO:0000256" key="1">
    <source>
        <dbReference type="SAM" id="Phobius"/>
    </source>
</evidence>
<dbReference type="Gene3D" id="6.10.250.2870">
    <property type="match status" value="1"/>
</dbReference>
<evidence type="ECO:0000313" key="3">
    <source>
        <dbReference type="Proteomes" id="UP001308005"/>
    </source>
</evidence>
<sequence>MTFATMHRPEWGVSPAHAIVVVLLFCAGVAGWSTYLLTQQPWIGVRLEPDVLSGAMRVAAVDAASPAVGRVEVGQVMAALQVDDAQPPIPLTPALFLSPFFSPTHADYQAYLQHQGEMFAALSAGRSVRLIDAGGKAYSLAAQSQTPWRAIPASFWAFSLLFMVIPVISVLVWSYQPRKLAAVALLFAGIGQYLFYTIGMLNIGKELAYRAELAEWLAISELFCMNVYTHAFTWLFAFYPHALLRKSWLYGFALWQLFFLLNFHFGWLDFYGHNFLWPSFSAFVFAVVLSQMQIARSRQSPVLKVTARIMQASILFPFFPVMLFYVLPLVLYREPLIGVQVVNGLGVVVFIGLAIGILRYRLFDAEYWWFKSWLWLLGGALVVLIDLVLVGVLRMTGWYSLGLSVLVAGFLYFPLRQWLLGKLMPLEGQSVQDFLPAFSALMGGAVSRDGFEQCWREALRTRFQPLHLTAQPTVLHSAVLVDNGLHLDVPALYGHGSVRLTGRQMGSRLFGKDSLKMVASLLDIAHIASHASEIRQQLVLKERTRIMHDLHDTVGAKLLTLIHTLPERKHQQAAQESLQILRDIISLTLQKTPVLLGDYLADWRAEVMERAEAANVQVVWQADPMLEGLELRPAQLVELLLFFREALAALFADAALARLEIHFIRQDGQLTAHISNPASLPMTRACSLCFT</sequence>
<feature type="transmembrane region" description="Helical" evidence="1">
    <location>
        <begin position="216"/>
        <end position="236"/>
    </location>
</feature>
<dbReference type="Proteomes" id="UP001308005">
    <property type="component" value="Unassembled WGS sequence"/>
</dbReference>
<feature type="transmembrane region" description="Helical" evidence="1">
    <location>
        <begin position="248"/>
        <end position="268"/>
    </location>
</feature>
<feature type="transmembrane region" description="Helical" evidence="1">
    <location>
        <begin position="274"/>
        <end position="292"/>
    </location>
</feature>
<feature type="transmembrane region" description="Helical" evidence="1">
    <location>
        <begin position="337"/>
        <end position="360"/>
    </location>
</feature>
<accession>A0ABU6CYM4</accession>
<dbReference type="EMBL" id="JAYMYJ010000115">
    <property type="protein sequence ID" value="MEB4591941.1"/>
    <property type="molecule type" value="Genomic_DNA"/>
</dbReference>
<comment type="caution">
    <text evidence="2">The sequence shown here is derived from an EMBL/GenBank/DDBJ whole genome shotgun (WGS) entry which is preliminary data.</text>
</comment>
<keyword evidence="1" id="KW-0472">Membrane</keyword>
<keyword evidence="1" id="KW-1133">Transmembrane helix</keyword>
<keyword evidence="1" id="KW-0812">Transmembrane</keyword>
<feature type="transmembrane region" description="Helical" evidence="1">
    <location>
        <begin position="153"/>
        <end position="173"/>
    </location>
</feature>
<keyword evidence="3" id="KW-1185">Reference proteome</keyword>
<feature type="transmembrane region" description="Helical" evidence="1">
    <location>
        <begin position="398"/>
        <end position="415"/>
    </location>
</feature>
<evidence type="ECO:0000313" key="2">
    <source>
        <dbReference type="EMBL" id="MEB4591941.1"/>
    </source>
</evidence>
<name>A0ABU6CYM4_9GAMM</name>
<proteinExistence type="predicted"/>
<feature type="transmembrane region" description="Helical" evidence="1">
    <location>
        <begin position="12"/>
        <end position="32"/>
    </location>
</feature>
<organism evidence="2 3">
    <name type="scientific">Candidatus Thiothrix phosphatis</name>
    <dbReference type="NCBI Taxonomy" id="3112415"/>
    <lineage>
        <taxon>Bacteria</taxon>
        <taxon>Pseudomonadati</taxon>
        <taxon>Pseudomonadota</taxon>
        <taxon>Gammaproteobacteria</taxon>
        <taxon>Thiotrichales</taxon>
        <taxon>Thiotrichaceae</taxon>
        <taxon>Thiothrix</taxon>
    </lineage>
</organism>
<reference evidence="3" key="1">
    <citation type="submission" date="2023-07" db="EMBL/GenBank/DDBJ databases">
        <title>The carbon used by Thiothrix.</title>
        <authorList>
            <person name="Chen L."/>
        </authorList>
    </citation>
    <scope>NUCLEOTIDE SEQUENCE [LARGE SCALE GENOMIC DNA]</scope>
</reference>
<dbReference type="RefSeq" id="WP_324695924.1">
    <property type="nucleotide sequence ID" value="NZ_JAYMYJ010000115.1"/>
</dbReference>
<evidence type="ECO:0008006" key="4">
    <source>
        <dbReference type="Google" id="ProtNLM"/>
    </source>
</evidence>
<feature type="transmembrane region" description="Helical" evidence="1">
    <location>
        <begin position="372"/>
        <end position="392"/>
    </location>
</feature>
<feature type="transmembrane region" description="Helical" evidence="1">
    <location>
        <begin position="180"/>
        <end position="204"/>
    </location>
</feature>
<feature type="transmembrane region" description="Helical" evidence="1">
    <location>
        <begin position="312"/>
        <end position="331"/>
    </location>
</feature>